<dbReference type="PROSITE" id="PS50886">
    <property type="entry name" value="TRBD"/>
    <property type="match status" value="1"/>
</dbReference>
<dbReference type="EMBL" id="MBUA01000012">
    <property type="protein sequence ID" value="MBC6490804.1"/>
    <property type="molecule type" value="Genomic_DNA"/>
</dbReference>
<dbReference type="EC" id="6.1.1.20" evidence="15"/>
<evidence type="ECO:0000256" key="3">
    <source>
        <dbReference type="ARBA" id="ARBA00011209"/>
    </source>
</evidence>
<evidence type="ECO:0000259" key="18">
    <source>
        <dbReference type="PROSITE" id="PS51447"/>
    </source>
</evidence>
<accession>A0ABR7M706</accession>
<keyword evidence="13 15" id="KW-0030">Aminoacyl-tRNA synthetase</keyword>
<evidence type="ECO:0000256" key="10">
    <source>
        <dbReference type="ARBA" id="ARBA00022842"/>
    </source>
</evidence>
<dbReference type="RefSeq" id="WP_187256157.1">
    <property type="nucleotide sequence ID" value="NZ_JBHULF010000014.1"/>
</dbReference>
<dbReference type="InterPro" id="IPR002547">
    <property type="entry name" value="tRNA-bd_dom"/>
</dbReference>
<dbReference type="SMART" id="SM00896">
    <property type="entry name" value="FDX-ACB"/>
    <property type="match status" value="1"/>
</dbReference>
<evidence type="ECO:0000256" key="13">
    <source>
        <dbReference type="ARBA" id="ARBA00023146"/>
    </source>
</evidence>
<evidence type="ECO:0000259" key="17">
    <source>
        <dbReference type="PROSITE" id="PS50886"/>
    </source>
</evidence>
<dbReference type="SUPFAM" id="SSF46955">
    <property type="entry name" value="Putative DNA-binding domain"/>
    <property type="match status" value="1"/>
</dbReference>
<comment type="catalytic activity">
    <reaction evidence="14 15">
        <text>tRNA(Phe) + L-phenylalanine + ATP = L-phenylalanyl-tRNA(Phe) + AMP + diphosphate + H(+)</text>
        <dbReference type="Rhea" id="RHEA:19413"/>
        <dbReference type="Rhea" id="RHEA-COMP:9668"/>
        <dbReference type="Rhea" id="RHEA-COMP:9699"/>
        <dbReference type="ChEBI" id="CHEBI:15378"/>
        <dbReference type="ChEBI" id="CHEBI:30616"/>
        <dbReference type="ChEBI" id="CHEBI:33019"/>
        <dbReference type="ChEBI" id="CHEBI:58095"/>
        <dbReference type="ChEBI" id="CHEBI:78442"/>
        <dbReference type="ChEBI" id="CHEBI:78531"/>
        <dbReference type="ChEBI" id="CHEBI:456215"/>
        <dbReference type="EC" id="6.1.1.20"/>
    </reaction>
</comment>
<feature type="domain" description="TRNA-binding" evidence="17">
    <location>
        <begin position="42"/>
        <end position="155"/>
    </location>
</feature>
<dbReference type="CDD" id="cd02796">
    <property type="entry name" value="tRNA_bind_bactPheRS"/>
    <property type="match status" value="1"/>
</dbReference>
<keyword evidence="4 15" id="KW-0963">Cytoplasm</keyword>
<dbReference type="InterPro" id="IPR036690">
    <property type="entry name" value="Fdx_antiC-bd_sf"/>
</dbReference>
<dbReference type="InterPro" id="IPR012340">
    <property type="entry name" value="NA-bd_OB-fold"/>
</dbReference>
<dbReference type="PANTHER" id="PTHR10947">
    <property type="entry name" value="PHENYLALANYL-TRNA SYNTHETASE BETA CHAIN AND LEUCINE-RICH REPEAT-CONTAINING PROTEIN 47"/>
    <property type="match status" value="1"/>
</dbReference>
<dbReference type="Pfam" id="PF03483">
    <property type="entry name" value="B3_4"/>
    <property type="match status" value="1"/>
</dbReference>
<gene>
    <name evidence="15" type="primary">pheT</name>
    <name evidence="20" type="ORF">BC349_07150</name>
</gene>
<dbReference type="InterPro" id="IPR033714">
    <property type="entry name" value="tRNA_bind_bactPheRS"/>
</dbReference>
<dbReference type="SMART" id="SM00874">
    <property type="entry name" value="B5"/>
    <property type="match status" value="1"/>
</dbReference>
<dbReference type="PROSITE" id="PS51447">
    <property type="entry name" value="FDX_ACB"/>
    <property type="match status" value="1"/>
</dbReference>
<keyword evidence="8 15" id="KW-0547">Nucleotide-binding</keyword>
<dbReference type="Gene3D" id="3.30.930.10">
    <property type="entry name" value="Bira Bifunctional Protein, Domain 2"/>
    <property type="match status" value="1"/>
</dbReference>
<name>A0ABR7M706_9BACT</name>
<dbReference type="Pfam" id="PF03147">
    <property type="entry name" value="FDX-ACB"/>
    <property type="match status" value="1"/>
</dbReference>
<dbReference type="Gene3D" id="3.30.56.10">
    <property type="match status" value="2"/>
</dbReference>
<dbReference type="NCBIfam" id="NF045760">
    <property type="entry name" value="YtpR"/>
    <property type="match status" value="1"/>
</dbReference>
<dbReference type="Gene3D" id="3.30.70.380">
    <property type="entry name" value="Ferrodoxin-fold anticodon-binding domain"/>
    <property type="match status" value="1"/>
</dbReference>
<evidence type="ECO:0000256" key="4">
    <source>
        <dbReference type="ARBA" id="ARBA00022490"/>
    </source>
</evidence>
<feature type="domain" description="B5" evidence="19">
    <location>
        <begin position="415"/>
        <end position="491"/>
    </location>
</feature>
<feature type="binding site" evidence="15">
    <location>
        <position position="475"/>
    </location>
    <ligand>
        <name>Mg(2+)</name>
        <dbReference type="ChEBI" id="CHEBI:18420"/>
        <note>shared with alpha subunit</note>
    </ligand>
</feature>
<dbReference type="SMART" id="SM00873">
    <property type="entry name" value="B3_4"/>
    <property type="match status" value="1"/>
</dbReference>
<dbReference type="InterPro" id="IPR009061">
    <property type="entry name" value="DNA-bd_dom_put_sf"/>
</dbReference>
<comment type="similarity">
    <text evidence="2 15">Belongs to the phenylalanyl-tRNA synthetase beta subunit family. Type 1 subfamily.</text>
</comment>
<feature type="binding site" evidence="15">
    <location>
        <position position="469"/>
    </location>
    <ligand>
        <name>Mg(2+)</name>
        <dbReference type="ChEBI" id="CHEBI:18420"/>
        <note>shared with alpha subunit</note>
    </ligand>
</feature>
<keyword evidence="9 15" id="KW-0067">ATP-binding</keyword>
<evidence type="ECO:0000256" key="16">
    <source>
        <dbReference type="PROSITE-ProRule" id="PRU00209"/>
    </source>
</evidence>
<dbReference type="SUPFAM" id="SSF50249">
    <property type="entry name" value="Nucleic acid-binding proteins"/>
    <property type="match status" value="1"/>
</dbReference>
<dbReference type="Proteomes" id="UP000765802">
    <property type="component" value="Unassembled WGS sequence"/>
</dbReference>
<organism evidence="20 21">
    <name type="scientific">Flavihumibacter stibioxidans</name>
    <dbReference type="NCBI Taxonomy" id="1834163"/>
    <lineage>
        <taxon>Bacteria</taxon>
        <taxon>Pseudomonadati</taxon>
        <taxon>Bacteroidota</taxon>
        <taxon>Chitinophagia</taxon>
        <taxon>Chitinophagales</taxon>
        <taxon>Chitinophagaceae</taxon>
        <taxon>Flavihumibacter</taxon>
    </lineage>
</organism>
<evidence type="ECO:0000256" key="12">
    <source>
        <dbReference type="ARBA" id="ARBA00022917"/>
    </source>
</evidence>
<comment type="caution">
    <text evidence="20">The sequence shown here is derived from an EMBL/GenBank/DDBJ whole genome shotgun (WGS) entry which is preliminary data.</text>
</comment>
<keyword evidence="10 15" id="KW-0460">Magnesium</keyword>
<evidence type="ECO:0000256" key="14">
    <source>
        <dbReference type="ARBA" id="ARBA00049255"/>
    </source>
</evidence>
<protein>
    <recommendedName>
        <fullName evidence="15">Phenylalanine--tRNA ligase beta subunit</fullName>
        <ecNumber evidence="15">6.1.1.20</ecNumber>
    </recommendedName>
    <alternativeName>
        <fullName evidence="15">Phenylalanyl-tRNA synthetase beta subunit</fullName>
        <shortName evidence="15">PheRS</shortName>
    </alternativeName>
</protein>
<evidence type="ECO:0000256" key="8">
    <source>
        <dbReference type="ARBA" id="ARBA00022741"/>
    </source>
</evidence>
<dbReference type="InterPro" id="IPR020825">
    <property type="entry name" value="Phe-tRNA_synthase-like_B3/B4"/>
</dbReference>
<dbReference type="SUPFAM" id="SSF55681">
    <property type="entry name" value="Class II aaRS and biotin synthetases"/>
    <property type="match status" value="1"/>
</dbReference>
<dbReference type="Gene3D" id="2.40.50.140">
    <property type="entry name" value="Nucleic acid-binding proteins"/>
    <property type="match status" value="1"/>
</dbReference>
<dbReference type="CDD" id="cd00769">
    <property type="entry name" value="PheRS_beta_core"/>
    <property type="match status" value="1"/>
</dbReference>
<dbReference type="GO" id="GO:0016874">
    <property type="term" value="F:ligase activity"/>
    <property type="evidence" value="ECO:0007669"/>
    <property type="project" value="UniProtKB-KW"/>
</dbReference>
<keyword evidence="5 16" id="KW-0820">tRNA-binding</keyword>
<dbReference type="InterPro" id="IPR005147">
    <property type="entry name" value="tRNA_synthase_B5-dom"/>
</dbReference>
<evidence type="ECO:0000313" key="21">
    <source>
        <dbReference type="Proteomes" id="UP000765802"/>
    </source>
</evidence>
<dbReference type="HAMAP" id="MF_00283">
    <property type="entry name" value="Phe_tRNA_synth_beta1"/>
    <property type="match status" value="1"/>
</dbReference>
<dbReference type="Pfam" id="PF17759">
    <property type="entry name" value="tRNA_synthFbeta"/>
    <property type="match status" value="1"/>
</dbReference>
<comment type="subunit">
    <text evidence="3 15">Tetramer of two alpha and two beta subunits.</text>
</comment>
<keyword evidence="7 15" id="KW-0479">Metal-binding</keyword>
<evidence type="ECO:0000259" key="19">
    <source>
        <dbReference type="PROSITE" id="PS51483"/>
    </source>
</evidence>
<evidence type="ECO:0000256" key="1">
    <source>
        <dbReference type="ARBA" id="ARBA00004496"/>
    </source>
</evidence>
<evidence type="ECO:0000256" key="6">
    <source>
        <dbReference type="ARBA" id="ARBA00022598"/>
    </source>
</evidence>
<evidence type="ECO:0000256" key="15">
    <source>
        <dbReference type="HAMAP-Rule" id="MF_00283"/>
    </source>
</evidence>
<feature type="binding site" evidence="15">
    <location>
        <position position="479"/>
    </location>
    <ligand>
        <name>Mg(2+)</name>
        <dbReference type="ChEBI" id="CHEBI:18420"/>
        <note>shared with alpha subunit</note>
    </ligand>
</feature>
<comment type="cofactor">
    <cofactor evidence="15">
        <name>Mg(2+)</name>
        <dbReference type="ChEBI" id="CHEBI:18420"/>
    </cofactor>
    <text evidence="15">Binds 2 magnesium ions per tetramer.</text>
</comment>
<feature type="binding site" evidence="15">
    <location>
        <position position="478"/>
    </location>
    <ligand>
        <name>Mg(2+)</name>
        <dbReference type="ChEBI" id="CHEBI:18420"/>
        <note>shared with alpha subunit</note>
    </ligand>
</feature>
<dbReference type="Pfam" id="PF03484">
    <property type="entry name" value="B5"/>
    <property type="match status" value="1"/>
</dbReference>
<dbReference type="InterPro" id="IPR041616">
    <property type="entry name" value="PheRS_beta_core"/>
</dbReference>
<proteinExistence type="inferred from homology"/>
<evidence type="ECO:0000256" key="9">
    <source>
        <dbReference type="ARBA" id="ARBA00022840"/>
    </source>
</evidence>
<dbReference type="InterPro" id="IPR005121">
    <property type="entry name" value="Fdx_antiC-bd"/>
</dbReference>
<dbReference type="InterPro" id="IPR004532">
    <property type="entry name" value="Phe-tRNA-ligase_IIc_bsu_bact"/>
</dbReference>
<sequence>MTISYNWLSEYLPVTVEPERLSRILTAIGLEVESMETYESVKGSLKGLVIGEVLTCGQHPNADKLKLTTVDTGSGSPLQIVCGAANVAAGQKVVVAPAGTTIYPKSGDPLTMKVAKIRGVESHGMICAEDEIGLSDDHSGIMVLSPDLKTGTSAASLFPLYNDIIFEIGLTPNRMDAMSHLGVARDVCAYLTHHDKKELRVKSPSVNAFKVQEQSLPISVTIKNTEACQRYSGVSMTGITIAESPQWLKDKLLAIGVRPINNIVDITNFVLHETGQPLHAFDADAITGNKVIVQTLADQTAFITLDEKERKLAAEDLMICNEQEGMCIAGVFGGAKSGVTEKTTRILLESAWFQPASIRKTSFRHGLRTDAAARFEKGVDISQTVNVLKRAALLIKELAGGTIASEIIDVYPQPADKKQVAIKYHYLKKLSGKNYHPDTVKKILEALGFEVMKDGIDELWVSVPFSKPDISIPADIVEEVLRIDGLDNVDIPSAITITPSVEDDREGRLREKIAQYLAGSGFREILTNSITNSAFFKEDQLQGAVKMLNNLSVELDVLRPTMLETGLQVIAYNLNRKNTDLRLFEWGKTYHSKAVGNYEEQPHCCIYLSGQFSPASWRSRGSDGDFFVLKGVVEKIGQAAGLPALRWEAAAGEGLTQSLAIFAGRDQIGIAGRVSKSKAGQFDIRQDVFFADLDWSMIVALATKNKIRFRELPRQIPVQRDLAMVVAKNLPYAAIESAVGKAAVSKLSGMSLFDLFESDKLGADKKSVAVSFTFLDEEKTMTDKEIEAMMQKLIGALEKEAGAEIRK</sequence>
<dbReference type="InterPro" id="IPR045864">
    <property type="entry name" value="aa-tRNA-synth_II/BPL/LPL"/>
</dbReference>
<keyword evidence="6 15" id="KW-0436">Ligase</keyword>
<evidence type="ECO:0000256" key="11">
    <source>
        <dbReference type="ARBA" id="ARBA00022884"/>
    </source>
</evidence>
<dbReference type="SUPFAM" id="SSF56037">
    <property type="entry name" value="PheT/TilS domain"/>
    <property type="match status" value="1"/>
</dbReference>
<dbReference type="PANTHER" id="PTHR10947:SF0">
    <property type="entry name" value="PHENYLALANINE--TRNA LIGASE BETA SUBUNIT"/>
    <property type="match status" value="1"/>
</dbReference>
<dbReference type="SUPFAM" id="SSF54991">
    <property type="entry name" value="Anticodon-binding domain of PheRS"/>
    <property type="match status" value="1"/>
</dbReference>
<reference evidence="20 21" key="1">
    <citation type="submission" date="2016-07" db="EMBL/GenBank/DDBJ databases">
        <title>Genome analysis of Flavihumibacter stibioxidans YS-17.</title>
        <authorList>
            <person name="Shi K."/>
            <person name="Han Y."/>
            <person name="Wang G."/>
        </authorList>
    </citation>
    <scope>NUCLEOTIDE SEQUENCE [LARGE SCALE GENOMIC DNA]</scope>
    <source>
        <strain evidence="20 21">YS-17</strain>
    </source>
</reference>
<dbReference type="Pfam" id="PF01588">
    <property type="entry name" value="tRNA_bind"/>
    <property type="match status" value="1"/>
</dbReference>
<evidence type="ECO:0000313" key="20">
    <source>
        <dbReference type="EMBL" id="MBC6490804.1"/>
    </source>
</evidence>
<dbReference type="Gene3D" id="3.50.40.10">
    <property type="entry name" value="Phenylalanyl-trna Synthetase, Chain B, domain 3"/>
    <property type="match status" value="1"/>
</dbReference>
<evidence type="ECO:0000256" key="7">
    <source>
        <dbReference type="ARBA" id="ARBA00022723"/>
    </source>
</evidence>
<dbReference type="InterPro" id="IPR045060">
    <property type="entry name" value="Phe-tRNA-ligase_IIc_bsu"/>
</dbReference>
<evidence type="ECO:0000256" key="2">
    <source>
        <dbReference type="ARBA" id="ARBA00008653"/>
    </source>
</evidence>
<dbReference type="NCBIfam" id="TIGR00472">
    <property type="entry name" value="pheT_bact"/>
    <property type="match status" value="1"/>
</dbReference>
<dbReference type="InterPro" id="IPR005146">
    <property type="entry name" value="B3/B4_tRNA-bd"/>
</dbReference>
<keyword evidence="11 16" id="KW-0694">RNA-binding</keyword>
<keyword evidence="12 15" id="KW-0648">Protein biosynthesis</keyword>
<evidence type="ECO:0000256" key="5">
    <source>
        <dbReference type="ARBA" id="ARBA00022555"/>
    </source>
</evidence>
<comment type="subcellular location">
    <subcellularLocation>
        <location evidence="1 15">Cytoplasm</location>
    </subcellularLocation>
</comment>
<keyword evidence="21" id="KW-1185">Reference proteome</keyword>
<dbReference type="PROSITE" id="PS51483">
    <property type="entry name" value="B5"/>
    <property type="match status" value="1"/>
</dbReference>
<feature type="domain" description="FDX-ACB" evidence="18">
    <location>
        <begin position="713"/>
        <end position="806"/>
    </location>
</feature>